<comment type="caution">
    <text evidence="2">The sequence shown here is derived from an EMBL/GenBank/DDBJ whole genome shotgun (WGS) entry which is preliminary data.</text>
</comment>
<reference evidence="2" key="1">
    <citation type="submission" date="2021-02" db="EMBL/GenBank/DDBJ databases">
        <authorList>
            <person name="Nowell W R."/>
        </authorList>
    </citation>
    <scope>NUCLEOTIDE SEQUENCE</scope>
</reference>
<evidence type="ECO:0000256" key="1">
    <source>
        <dbReference type="SAM" id="Phobius"/>
    </source>
</evidence>
<feature type="transmembrane region" description="Helical" evidence="1">
    <location>
        <begin position="207"/>
        <end position="234"/>
    </location>
</feature>
<dbReference type="EMBL" id="CAJNOR010000971">
    <property type="protein sequence ID" value="CAF1048207.1"/>
    <property type="molecule type" value="Genomic_DNA"/>
</dbReference>
<evidence type="ECO:0000313" key="2">
    <source>
        <dbReference type="EMBL" id="CAF1048207.1"/>
    </source>
</evidence>
<feature type="transmembrane region" description="Helical" evidence="1">
    <location>
        <begin position="163"/>
        <end position="186"/>
    </location>
</feature>
<feature type="transmembrane region" description="Helical" evidence="1">
    <location>
        <begin position="120"/>
        <end position="139"/>
    </location>
</feature>
<dbReference type="Proteomes" id="UP000663852">
    <property type="component" value="Unassembled WGS sequence"/>
</dbReference>
<accession>A0A814K9T4</accession>
<evidence type="ECO:0000313" key="4">
    <source>
        <dbReference type="Proteomes" id="UP000663828"/>
    </source>
</evidence>
<dbReference type="Proteomes" id="UP000663828">
    <property type="component" value="Unassembled WGS sequence"/>
</dbReference>
<evidence type="ECO:0000313" key="3">
    <source>
        <dbReference type="EMBL" id="CAF1276088.1"/>
    </source>
</evidence>
<keyword evidence="4" id="KW-1185">Reference proteome</keyword>
<protein>
    <submittedName>
        <fullName evidence="2">Uncharacterized protein</fullName>
    </submittedName>
</protein>
<keyword evidence="1" id="KW-0812">Transmembrane</keyword>
<gene>
    <name evidence="3" type="ORF">EDS130_LOCUS29282</name>
    <name evidence="2" type="ORF">XAT740_LOCUS15627</name>
</gene>
<dbReference type="AlphaFoldDB" id="A0A814K9T4"/>
<feature type="transmembrane region" description="Helical" evidence="1">
    <location>
        <begin position="240"/>
        <end position="268"/>
    </location>
</feature>
<sequence length="359" mass="42664">MSTNSIPYSYRNANPLLYTFRDYHTGIQPYFILPIQFLFFEFSLRFWDKAVYDTWLAPSEFFQIERDEEPQSTEPELPKLRTIRHRPQTNSFLSTVFFVQPFKKLSVKTKKHKTIPVLDLYDLLFYVLPLLAHTIWYCYIQSNCMSGEFATTWDCYNLFGYRIYNYLFSPFINFSLTFFSKIILLFRKRREGIDVLDRKQKWRRIGVKIIFFITLIFSIITLLFVGALVLPFFFTNAIPMILAYVFMVMTYAYVVVTLIMIFLCYRYITNSIYPKRKDETGFMERQLKRLADNPQIILQAAFRLLPYLVSILFNLSQFLYYGSDYLGAISLEADKRDPSAYFERVLNSPQMAHTVLSSI</sequence>
<organism evidence="2 4">
    <name type="scientific">Adineta ricciae</name>
    <name type="common">Rotifer</name>
    <dbReference type="NCBI Taxonomy" id="249248"/>
    <lineage>
        <taxon>Eukaryota</taxon>
        <taxon>Metazoa</taxon>
        <taxon>Spiralia</taxon>
        <taxon>Gnathifera</taxon>
        <taxon>Rotifera</taxon>
        <taxon>Eurotatoria</taxon>
        <taxon>Bdelloidea</taxon>
        <taxon>Adinetida</taxon>
        <taxon>Adinetidae</taxon>
        <taxon>Adineta</taxon>
    </lineage>
</organism>
<dbReference type="EMBL" id="CAJNOJ010000197">
    <property type="protein sequence ID" value="CAF1276088.1"/>
    <property type="molecule type" value="Genomic_DNA"/>
</dbReference>
<keyword evidence="1" id="KW-1133">Transmembrane helix</keyword>
<proteinExistence type="predicted"/>
<name>A0A814K9T4_ADIRI</name>
<keyword evidence="1" id="KW-0472">Membrane</keyword>